<reference evidence="3 4" key="1">
    <citation type="submission" date="2019-12" db="EMBL/GenBank/DDBJ databases">
        <title>The whole genome sequencing of a strain isolated from a Mars analog, Dalangtan Playa.</title>
        <authorList>
            <person name="Huang T."/>
        </authorList>
    </citation>
    <scope>NUCLEOTIDE SEQUENCE [LARGE SCALE GENOMIC DNA]</scope>
    <source>
        <strain evidence="3 4">DP4-553-S</strain>
    </source>
</reference>
<keyword evidence="2" id="KW-1133">Transmembrane helix</keyword>
<dbReference type="SUPFAM" id="SSF53187">
    <property type="entry name" value="Zn-dependent exopeptidases"/>
    <property type="match status" value="1"/>
</dbReference>
<dbReference type="Proteomes" id="UP000665043">
    <property type="component" value="Chromosome"/>
</dbReference>
<feature type="region of interest" description="Disordered" evidence="1">
    <location>
        <begin position="153"/>
        <end position="185"/>
    </location>
</feature>
<evidence type="ECO:0000313" key="4">
    <source>
        <dbReference type="Proteomes" id="UP000665043"/>
    </source>
</evidence>
<dbReference type="InterPro" id="IPR010897">
    <property type="entry name" value="Spore_II_P"/>
</dbReference>
<evidence type="ECO:0000256" key="1">
    <source>
        <dbReference type="SAM" id="MobiDB-lite"/>
    </source>
</evidence>
<name>A0ABX7VSN2_9BACI</name>
<keyword evidence="2" id="KW-0472">Membrane</keyword>
<feature type="compositionally biased region" description="Acidic residues" evidence="1">
    <location>
        <begin position="156"/>
        <end position="173"/>
    </location>
</feature>
<dbReference type="RefSeq" id="WP_209365047.1">
    <property type="nucleotide sequence ID" value="NZ_CP046956.1"/>
</dbReference>
<keyword evidence="2" id="KW-0812">Transmembrane</keyword>
<evidence type="ECO:0000256" key="2">
    <source>
        <dbReference type="SAM" id="Phobius"/>
    </source>
</evidence>
<organism evidence="3 4">
    <name type="scientific">Sediminibacillus dalangtanensis</name>
    <dbReference type="NCBI Taxonomy" id="2729421"/>
    <lineage>
        <taxon>Bacteria</taxon>
        <taxon>Bacillati</taxon>
        <taxon>Bacillota</taxon>
        <taxon>Bacilli</taxon>
        <taxon>Bacillales</taxon>
        <taxon>Bacillaceae</taxon>
        <taxon>Sediminibacillus</taxon>
    </lineage>
</organism>
<feature type="transmembrane region" description="Helical" evidence="2">
    <location>
        <begin position="20"/>
        <end position="44"/>
    </location>
</feature>
<sequence length="401" mass="45447">MKKKTRRTTIHEFVHKTKPWYRNGSVLILSITALFIFIGILTTIQPAYRLSSSTITEWTRQIKGSSFLYLVGMENKAFESAYPEDYQPLDTSDLAFRLTTSLKPEDPRSLLGKELPGFQQFDREILVAGEGTNYTNLTVESSAPLDVVLKEREASLPEDEEKETEENEGDNEEENKSSQPTTGDRKVVFIYNTHNRESFLPHLPGVDNPNEAFHAEVNITKVSDELKKRLEEHGVGTQVDHTDNTGELQEKGWDYTADSYRASKPVVEAALADNKDLQFVFDLHRDSMGRDVTTKQIEGKDFAKIMFVLGSENAHFEKNLKLANKLHHLMEEKYPGLSRGVEKYGGPGRNGVYNQDVSENALTIEFGGVDNNMDELYRSAEALAEVFSDYYWDAEKVQANP</sequence>
<keyword evidence="4" id="KW-1185">Reference proteome</keyword>
<proteinExistence type="predicted"/>
<dbReference type="NCBIfam" id="TIGR02867">
    <property type="entry name" value="spore_II_P"/>
    <property type="match status" value="1"/>
</dbReference>
<dbReference type="Pfam" id="PF07454">
    <property type="entry name" value="SpoIIP"/>
    <property type="match status" value="1"/>
</dbReference>
<accession>A0ABX7VSN2</accession>
<gene>
    <name evidence="3" type="ORF">ERJ70_11615</name>
</gene>
<dbReference type="EMBL" id="CP046956">
    <property type="protein sequence ID" value="QTM99884.1"/>
    <property type="molecule type" value="Genomic_DNA"/>
</dbReference>
<evidence type="ECO:0000313" key="3">
    <source>
        <dbReference type="EMBL" id="QTM99884.1"/>
    </source>
</evidence>
<protein>
    <submittedName>
        <fullName evidence="3">Stage II sporulation protein P</fullName>
    </submittedName>
</protein>